<sequence length="168" mass="18603">MHEKVDVIVPLRSMSRSASEARVVGSVRFVLHLSPLYSISLAQKLLSRALSAATESRNSVTKIKPNTPLRLPCSSAERSLNVNVYGTTVRSSHGSRRAAPKLDEYVSSCLLKYRQPGMGLGQPYGKNGTTLLRVPQLHMGTSTRRLRARQSRVVLTFSRSIRRANTEN</sequence>
<protein>
    <submittedName>
        <fullName evidence="1">Uncharacterized protein</fullName>
    </submittedName>
</protein>
<evidence type="ECO:0000313" key="1">
    <source>
        <dbReference type="EMBL" id="GBP74976.1"/>
    </source>
</evidence>
<evidence type="ECO:0000313" key="2">
    <source>
        <dbReference type="Proteomes" id="UP000299102"/>
    </source>
</evidence>
<comment type="caution">
    <text evidence="1">The sequence shown here is derived from an EMBL/GenBank/DDBJ whole genome shotgun (WGS) entry which is preliminary data.</text>
</comment>
<dbReference type="AlphaFoldDB" id="A0A4C1YFP9"/>
<organism evidence="1 2">
    <name type="scientific">Eumeta variegata</name>
    <name type="common">Bagworm moth</name>
    <name type="synonym">Eumeta japonica</name>
    <dbReference type="NCBI Taxonomy" id="151549"/>
    <lineage>
        <taxon>Eukaryota</taxon>
        <taxon>Metazoa</taxon>
        <taxon>Ecdysozoa</taxon>
        <taxon>Arthropoda</taxon>
        <taxon>Hexapoda</taxon>
        <taxon>Insecta</taxon>
        <taxon>Pterygota</taxon>
        <taxon>Neoptera</taxon>
        <taxon>Endopterygota</taxon>
        <taxon>Lepidoptera</taxon>
        <taxon>Glossata</taxon>
        <taxon>Ditrysia</taxon>
        <taxon>Tineoidea</taxon>
        <taxon>Psychidae</taxon>
        <taxon>Oiketicinae</taxon>
        <taxon>Eumeta</taxon>
    </lineage>
</organism>
<keyword evidence="2" id="KW-1185">Reference proteome</keyword>
<gene>
    <name evidence="1" type="ORF">EVAR_56267_1</name>
</gene>
<name>A0A4C1YFP9_EUMVA</name>
<dbReference type="EMBL" id="BGZK01001231">
    <property type="protein sequence ID" value="GBP74976.1"/>
    <property type="molecule type" value="Genomic_DNA"/>
</dbReference>
<accession>A0A4C1YFP9</accession>
<proteinExistence type="predicted"/>
<dbReference type="Proteomes" id="UP000299102">
    <property type="component" value="Unassembled WGS sequence"/>
</dbReference>
<reference evidence="1 2" key="1">
    <citation type="journal article" date="2019" name="Commun. Biol.">
        <title>The bagworm genome reveals a unique fibroin gene that provides high tensile strength.</title>
        <authorList>
            <person name="Kono N."/>
            <person name="Nakamura H."/>
            <person name="Ohtoshi R."/>
            <person name="Tomita M."/>
            <person name="Numata K."/>
            <person name="Arakawa K."/>
        </authorList>
    </citation>
    <scope>NUCLEOTIDE SEQUENCE [LARGE SCALE GENOMIC DNA]</scope>
</reference>